<comment type="catalytic activity">
    <reaction evidence="5">
        <text>a quinone + NADH + 5 H(+)(in) = a quinol + NAD(+) + 4 H(+)(out)</text>
        <dbReference type="Rhea" id="RHEA:57888"/>
        <dbReference type="ChEBI" id="CHEBI:15378"/>
        <dbReference type="ChEBI" id="CHEBI:24646"/>
        <dbReference type="ChEBI" id="CHEBI:57540"/>
        <dbReference type="ChEBI" id="CHEBI:57945"/>
        <dbReference type="ChEBI" id="CHEBI:132124"/>
    </reaction>
</comment>
<keyword evidence="5" id="KW-0520">NAD</keyword>
<keyword evidence="4 5" id="KW-0472">Membrane</keyword>
<evidence type="ECO:0000313" key="9">
    <source>
        <dbReference type="Proteomes" id="UP000033358"/>
    </source>
</evidence>
<feature type="transmembrane region" description="Helical" evidence="5">
    <location>
        <begin position="319"/>
        <end position="341"/>
    </location>
</feature>
<dbReference type="InterPro" id="IPR010096">
    <property type="entry name" value="NADH-Q_OxRdtase_suN/2"/>
</dbReference>
<dbReference type="NCBIfam" id="NF004440">
    <property type="entry name" value="PRK05777.1-3"/>
    <property type="match status" value="1"/>
</dbReference>
<proteinExistence type="inferred from homology"/>
<feature type="transmembrane region" description="Helical" evidence="5">
    <location>
        <begin position="74"/>
        <end position="94"/>
    </location>
</feature>
<feature type="transmembrane region" description="Helical" evidence="5">
    <location>
        <begin position="269"/>
        <end position="288"/>
    </location>
</feature>
<evidence type="ECO:0000256" key="4">
    <source>
        <dbReference type="ARBA" id="ARBA00023136"/>
    </source>
</evidence>
<dbReference type="PANTHER" id="PTHR22773">
    <property type="entry name" value="NADH DEHYDROGENASE"/>
    <property type="match status" value="1"/>
</dbReference>
<dbReference type="GO" id="GO:0012505">
    <property type="term" value="C:endomembrane system"/>
    <property type="evidence" value="ECO:0007669"/>
    <property type="project" value="UniProtKB-SubCell"/>
</dbReference>
<keyword evidence="8" id="KW-0560">Oxidoreductase</keyword>
<dbReference type="InterPro" id="IPR001750">
    <property type="entry name" value="ND/Mrp_TM"/>
</dbReference>
<comment type="subcellular location">
    <subcellularLocation>
        <location evidence="5">Cell membrane</location>
        <topology evidence="5">Multi-pass membrane protein</topology>
    </subcellularLocation>
    <subcellularLocation>
        <location evidence="1">Endomembrane system</location>
        <topology evidence="1">Multi-pass membrane protein</topology>
    </subcellularLocation>
    <subcellularLocation>
        <location evidence="6">Membrane</location>
        <topology evidence="6">Multi-pass membrane protein</topology>
    </subcellularLocation>
</comment>
<accession>A0A0F5MQ83</accession>
<dbReference type="NCBIfam" id="TIGR01770">
    <property type="entry name" value="NDH_I_N"/>
    <property type="match status" value="1"/>
</dbReference>
<comment type="subunit">
    <text evidence="5">NDH-1 is composed of 14 different subunits. Subunits NuoA, H, J, K, L, M, N constitute the membrane sector of the complex.</text>
</comment>
<evidence type="ECO:0000256" key="6">
    <source>
        <dbReference type="RuleBase" id="RU000320"/>
    </source>
</evidence>
<dbReference type="GO" id="GO:0005886">
    <property type="term" value="C:plasma membrane"/>
    <property type="evidence" value="ECO:0007669"/>
    <property type="project" value="UniProtKB-SubCell"/>
</dbReference>
<keyword evidence="5" id="KW-0830">Ubiquinone</keyword>
<feature type="transmembrane region" description="Helical" evidence="5">
    <location>
        <begin position="395"/>
        <end position="415"/>
    </location>
</feature>
<gene>
    <name evidence="5 8" type="primary">nuoN</name>
    <name evidence="8" type="ORF">SZ25_00173</name>
</gene>
<protein>
    <recommendedName>
        <fullName evidence="5">NADH-quinone oxidoreductase subunit N</fullName>
        <ecNumber evidence="5">7.1.1.-</ecNumber>
    </recommendedName>
    <alternativeName>
        <fullName evidence="5">NADH dehydrogenase I subunit N</fullName>
    </alternativeName>
    <alternativeName>
        <fullName evidence="5">NDH-1 subunit N</fullName>
    </alternativeName>
</protein>
<keyword evidence="9" id="KW-1185">Reference proteome</keyword>
<dbReference type="AlphaFoldDB" id="A0A0F5MQ83"/>
<dbReference type="PROSITE" id="PS51257">
    <property type="entry name" value="PROKAR_LIPOPROTEIN"/>
    <property type="match status" value="1"/>
</dbReference>
<dbReference type="PATRIC" id="fig|1607817.3.peg.174"/>
<dbReference type="EMBL" id="JYHA01000028">
    <property type="protein sequence ID" value="KKB96739.1"/>
    <property type="molecule type" value="Genomic_DNA"/>
</dbReference>
<dbReference type="EC" id="7.1.1.-" evidence="5"/>
<dbReference type="PRINTS" id="PR01436">
    <property type="entry name" value="NADHDHGNASE2"/>
</dbReference>
<comment type="function">
    <text evidence="5">NDH-1 shuttles electrons from NADH, via FMN and iron-sulfur (Fe-S) centers, to quinones in the respiratory chain. The immediate electron acceptor for the enzyme in this species is believed to be ubiquinone. Couples the redox reaction to proton translocation (for every two electrons transferred, four hydrogen ions are translocated across the cytoplasmic membrane), and thus conserves the redox energy in a proton gradient.</text>
</comment>
<feature type="transmembrane region" description="Helical" evidence="5">
    <location>
        <begin position="235"/>
        <end position="257"/>
    </location>
</feature>
<keyword evidence="3 5" id="KW-1133">Transmembrane helix</keyword>
<dbReference type="Proteomes" id="UP000033358">
    <property type="component" value="Unassembled WGS sequence"/>
</dbReference>
<sequence>MTYLLIRPLLAEIILAFGAVLLTMIGAFSCNKNTKLISRLSSLLLLVILSILAFCPNDNGVSSNFFHYFASNDYISLSKLIIILSGSFILSLYTSNEDKGKEFPVMMLFSLVGMLILVSANDFLSLYLGIELQSLCLYVLASYDHKNSKSTEAGVKYFILSSVSSGLVLYGISLIYGFAATTNFSELAVLIKSYQMLNLGLLVGFILVVVGLCFKISAAPFHMWSPDVYQGSPTIVTAFFVTAPKMAVMLLFSRLMINPFGDWILKWQQIIVVISILSMMVGAFGAIRQNNIKRLLAYSSIGHIGYIMMALATGDNDGVRAIITYAIIYVVMNIGIFACIVSTKLEDVNSYAGLAKNNPLLAFLMSVILFSMAGIPPFAGFFAKFYILFASIKAGMIWLSVIAISASLVSAYYYLRIVKIIYFDEAKEEIILTKYDNSLLLAIMSVLFIVTYMLFSDKINIIVARAADSLFL</sequence>
<evidence type="ECO:0000313" key="8">
    <source>
        <dbReference type="EMBL" id="KKB96739.1"/>
    </source>
</evidence>
<keyword evidence="5" id="KW-1278">Translocase</keyword>
<dbReference type="Pfam" id="PF00361">
    <property type="entry name" value="Proton_antipo_M"/>
    <property type="match status" value="1"/>
</dbReference>
<feature type="transmembrane region" description="Helical" evidence="5">
    <location>
        <begin position="155"/>
        <end position="176"/>
    </location>
</feature>
<evidence type="ECO:0000256" key="3">
    <source>
        <dbReference type="ARBA" id="ARBA00022989"/>
    </source>
</evidence>
<evidence type="ECO:0000256" key="1">
    <source>
        <dbReference type="ARBA" id="ARBA00004127"/>
    </source>
</evidence>
<dbReference type="GO" id="GO:0048038">
    <property type="term" value="F:quinone binding"/>
    <property type="evidence" value="ECO:0007669"/>
    <property type="project" value="UniProtKB-KW"/>
</dbReference>
<keyword evidence="5" id="KW-1003">Cell membrane</keyword>
<organism evidence="8 9">
    <name type="scientific">Candidatus Arcanibacter lacustris</name>
    <dbReference type="NCBI Taxonomy" id="1607817"/>
    <lineage>
        <taxon>Bacteria</taxon>
        <taxon>Pseudomonadati</taxon>
        <taxon>Pseudomonadota</taxon>
        <taxon>Alphaproteobacteria</taxon>
        <taxon>Rickettsiales</taxon>
        <taxon>Candidatus Arcanibacter</taxon>
    </lineage>
</organism>
<keyword evidence="5" id="KW-0874">Quinone</keyword>
<comment type="caution">
    <text evidence="8">The sequence shown here is derived from an EMBL/GenBank/DDBJ whole genome shotgun (WGS) entry which is preliminary data.</text>
</comment>
<feature type="transmembrane region" description="Helical" evidence="5">
    <location>
        <begin position="435"/>
        <end position="455"/>
    </location>
</feature>
<dbReference type="GO" id="GO:0050136">
    <property type="term" value="F:NADH dehydrogenase (quinone) (non-electrogenic) activity"/>
    <property type="evidence" value="ECO:0007669"/>
    <property type="project" value="UniProtKB-UniRule"/>
</dbReference>
<comment type="similarity">
    <text evidence="5">Belongs to the complex I subunit 2 family.</text>
</comment>
<feature type="domain" description="NADH:quinone oxidoreductase/Mrp antiporter transmembrane" evidence="7">
    <location>
        <begin position="120"/>
        <end position="408"/>
    </location>
</feature>
<name>A0A0F5MQ83_9RICK</name>
<dbReference type="InterPro" id="IPR003917">
    <property type="entry name" value="NADH_UbQ_OxRdtase_chain2"/>
</dbReference>
<evidence type="ECO:0000259" key="7">
    <source>
        <dbReference type="Pfam" id="PF00361"/>
    </source>
</evidence>
<keyword evidence="2 5" id="KW-0812">Transmembrane</keyword>
<keyword evidence="5" id="KW-0813">Transport</keyword>
<feature type="transmembrane region" description="Helical" evidence="5">
    <location>
        <begin position="361"/>
        <end position="389"/>
    </location>
</feature>
<evidence type="ECO:0000256" key="5">
    <source>
        <dbReference type="HAMAP-Rule" id="MF_00445"/>
    </source>
</evidence>
<feature type="transmembrane region" description="Helical" evidence="5">
    <location>
        <begin position="103"/>
        <end position="120"/>
    </location>
</feature>
<dbReference type="GO" id="GO:0042773">
    <property type="term" value="P:ATP synthesis coupled electron transport"/>
    <property type="evidence" value="ECO:0007669"/>
    <property type="project" value="InterPro"/>
</dbReference>
<reference evidence="8 9" key="1">
    <citation type="submission" date="2015-02" db="EMBL/GenBank/DDBJ databases">
        <title>Single cell genomics of a rare environmental alphaproteobacterium provides unique insights into Rickettsiaceae evolution.</title>
        <authorList>
            <person name="Martijn J."/>
            <person name="Schulz F."/>
            <person name="Zaremba-Niedzwiedzka K."/>
            <person name="Viklund J."/>
            <person name="Stepanauskas R."/>
            <person name="Andersson S.G.E."/>
            <person name="Horn M."/>
            <person name="Guy L."/>
            <person name="Ettema T.J.G."/>
        </authorList>
    </citation>
    <scope>NUCLEOTIDE SEQUENCE [LARGE SCALE GENOMIC DNA]</scope>
    <source>
        <strain evidence="8 9">SCGC AAA041-L04</strain>
    </source>
</reference>
<dbReference type="GO" id="GO:0008137">
    <property type="term" value="F:NADH dehydrogenase (ubiquinone) activity"/>
    <property type="evidence" value="ECO:0007669"/>
    <property type="project" value="InterPro"/>
</dbReference>
<feature type="transmembrane region" description="Helical" evidence="5">
    <location>
        <begin position="36"/>
        <end position="54"/>
    </location>
</feature>
<evidence type="ECO:0000256" key="2">
    <source>
        <dbReference type="ARBA" id="ARBA00022692"/>
    </source>
</evidence>
<dbReference type="HAMAP" id="MF_00445">
    <property type="entry name" value="NDH1_NuoN_1"/>
    <property type="match status" value="1"/>
</dbReference>
<feature type="transmembrane region" description="Helical" evidence="5">
    <location>
        <begin position="6"/>
        <end position="29"/>
    </location>
</feature>
<feature type="transmembrane region" description="Helical" evidence="5">
    <location>
        <begin position="196"/>
        <end position="214"/>
    </location>
</feature>